<organism evidence="5 6">
    <name type="scientific">Gloeobacter kilaueensis (strain ATCC BAA-2537 / CCAP 1431/1 / ULC 316 / JS1)</name>
    <dbReference type="NCBI Taxonomy" id="1183438"/>
    <lineage>
        <taxon>Bacteria</taxon>
        <taxon>Bacillati</taxon>
        <taxon>Cyanobacteriota</taxon>
        <taxon>Cyanophyceae</taxon>
        <taxon>Gloeobacterales</taxon>
        <taxon>Gloeobacteraceae</taxon>
        <taxon>Gloeobacter</taxon>
    </lineage>
</organism>
<dbReference type="Gene3D" id="3.30.70.270">
    <property type="match status" value="1"/>
</dbReference>
<feature type="modified residue" description="4-aspartylphosphate" evidence="2">
    <location>
        <position position="244"/>
    </location>
</feature>
<proteinExistence type="predicted"/>
<dbReference type="Proteomes" id="UP000017396">
    <property type="component" value="Chromosome"/>
</dbReference>
<dbReference type="InterPro" id="IPR011006">
    <property type="entry name" value="CheY-like_superfamily"/>
</dbReference>
<dbReference type="Pfam" id="PF00072">
    <property type="entry name" value="Response_reg"/>
    <property type="match status" value="1"/>
</dbReference>
<dbReference type="InterPro" id="IPR029787">
    <property type="entry name" value="Nucleotide_cyclase"/>
</dbReference>
<sequence>MLERPIQPPLDFERMESELRHRFGSHRDQDWALLYIDLSNFRLYNQIYGRVAGEKMLSTLQSTLDRCVTGGGLLYRLGAQEFLALVEGRRAEGLACEICLQWEKASLGFYTRQDRQRGFLVGTDRHGIGRRCPLVTVNIGIVPAAGRREWSLAQLFSSALQTNLDAQANQSCSYCFANPEAHLQASSVADSLSHRVLVVEPDAALAYLLQTTLEMRGYEVVVTSSGQEAFKLAVTNPPRVIILDLFTSDLPAGPFLCQELRRQPELEKTFLIVAATNADREESLAAGADLFVPKPFELNELLSWIDRLIEESAKVADLPTGDPAFRGFRR</sequence>
<dbReference type="PANTHER" id="PTHR44591:SF22">
    <property type="entry name" value="CHEY SUBFAMILY"/>
    <property type="match status" value="1"/>
</dbReference>
<evidence type="ECO:0000259" key="4">
    <source>
        <dbReference type="PROSITE" id="PS50887"/>
    </source>
</evidence>
<dbReference type="SMART" id="SM00448">
    <property type="entry name" value="REC"/>
    <property type="match status" value="1"/>
</dbReference>
<dbReference type="Pfam" id="PF00990">
    <property type="entry name" value="GGDEF"/>
    <property type="match status" value="1"/>
</dbReference>
<dbReference type="AlphaFoldDB" id="U5QSP3"/>
<evidence type="ECO:0000256" key="2">
    <source>
        <dbReference type="PROSITE-ProRule" id="PRU00169"/>
    </source>
</evidence>
<dbReference type="SUPFAM" id="SSF52172">
    <property type="entry name" value="CheY-like"/>
    <property type="match status" value="1"/>
</dbReference>
<dbReference type="EMBL" id="CP003587">
    <property type="protein sequence ID" value="AGY60694.1"/>
    <property type="molecule type" value="Genomic_DNA"/>
</dbReference>
<feature type="domain" description="GGDEF" evidence="4">
    <location>
        <begin position="29"/>
        <end position="179"/>
    </location>
</feature>
<evidence type="ECO:0000313" key="5">
    <source>
        <dbReference type="EMBL" id="AGY60694.1"/>
    </source>
</evidence>
<keyword evidence="1 2" id="KW-0597">Phosphoprotein</keyword>
<dbReference type="HOGENOM" id="CLU_851955_0_0_3"/>
<dbReference type="GO" id="GO:0000160">
    <property type="term" value="P:phosphorelay signal transduction system"/>
    <property type="evidence" value="ECO:0007669"/>
    <property type="project" value="InterPro"/>
</dbReference>
<dbReference type="PROSITE" id="PS50887">
    <property type="entry name" value="GGDEF"/>
    <property type="match status" value="1"/>
</dbReference>
<dbReference type="eggNOG" id="COG0745">
    <property type="taxonomic scope" value="Bacteria"/>
</dbReference>
<keyword evidence="6" id="KW-1185">Reference proteome</keyword>
<dbReference type="InterPro" id="IPR043128">
    <property type="entry name" value="Rev_trsase/Diguanyl_cyclase"/>
</dbReference>
<gene>
    <name evidence="5" type="ORF">GKIL_4448</name>
</gene>
<dbReference type="RefSeq" id="WP_023176084.1">
    <property type="nucleotide sequence ID" value="NC_022600.1"/>
</dbReference>
<dbReference type="Gene3D" id="3.40.50.2300">
    <property type="match status" value="1"/>
</dbReference>
<dbReference type="PROSITE" id="PS50110">
    <property type="entry name" value="RESPONSE_REGULATORY"/>
    <property type="match status" value="1"/>
</dbReference>
<evidence type="ECO:0000313" key="6">
    <source>
        <dbReference type="Proteomes" id="UP000017396"/>
    </source>
</evidence>
<name>U5QSP3_GLOK1</name>
<dbReference type="InterPro" id="IPR050595">
    <property type="entry name" value="Bact_response_regulator"/>
</dbReference>
<evidence type="ECO:0000259" key="3">
    <source>
        <dbReference type="PROSITE" id="PS50110"/>
    </source>
</evidence>
<dbReference type="STRING" id="1183438.GKIL_4448"/>
<dbReference type="InterPro" id="IPR001789">
    <property type="entry name" value="Sig_transdc_resp-reg_receiver"/>
</dbReference>
<accession>U5QSP3</accession>
<dbReference type="KEGG" id="glj:GKIL_4448"/>
<evidence type="ECO:0000256" key="1">
    <source>
        <dbReference type="ARBA" id="ARBA00022553"/>
    </source>
</evidence>
<feature type="domain" description="Response regulatory" evidence="3">
    <location>
        <begin position="195"/>
        <end position="309"/>
    </location>
</feature>
<dbReference type="InterPro" id="IPR000160">
    <property type="entry name" value="GGDEF_dom"/>
</dbReference>
<reference evidence="5 6" key="1">
    <citation type="journal article" date="2013" name="PLoS ONE">
        <title>Cultivation and Complete Genome Sequencing of Gloeobacter kilaueensis sp. nov., from a Lava Cave in Kilauea Caldera, Hawai'i.</title>
        <authorList>
            <person name="Saw J.H."/>
            <person name="Schatz M."/>
            <person name="Brown M.V."/>
            <person name="Kunkel D.D."/>
            <person name="Foster J.S."/>
            <person name="Shick H."/>
            <person name="Christensen S."/>
            <person name="Hou S."/>
            <person name="Wan X."/>
            <person name="Donachie S.P."/>
        </authorList>
    </citation>
    <scope>NUCLEOTIDE SEQUENCE [LARGE SCALE GENOMIC DNA]</scope>
    <source>
        <strain evidence="6">JS</strain>
    </source>
</reference>
<dbReference type="SUPFAM" id="SSF55073">
    <property type="entry name" value="Nucleotide cyclase"/>
    <property type="match status" value="1"/>
</dbReference>
<dbReference type="eggNOG" id="COG2199">
    <property type="taxonomic scope" value="Bacteria"/>
</dbReference>
<protein>
    <submittedName>
        <fullName evidence="5">Two-component response regulator</fullName>
    </submittedName>
</protein>
<dbReference type="PANTHER" id="PTHR44591">
    <property type="entry name" value="STRESS RESPONSE REGULATOR PROTEIN 1"/>
    <property type="match status" value="1"/>
</dbReference>